<evidence type="ECO:0000259" key="6">
    <source>
        <dbReference type="PROSITE" id="PS50850"/>
    </source>
</evidence>
<comment type="caution">
    <text evidence="7">The sequence shown here is derived from an EMBL/GenBank/DDBJ whole genome shotgun (WGS) entry which is preliminary data.</text>
</comment>
<feature type="transmembrane region" description="Helical" evidence="5">
    <location>
        <begin position="136"/>
        <end position="155"/>
    </location>
</feature>
<evidence type="ECO:0000256" key="3">
    <source>
        <dbReference type="ARBA" id="ARBA00022989"/>
    </source>
</evidence>
<dbReference type="PANTHER" id="PTHR24064">
    <property type="entry name" value="SOLUTE CARRIER FAMILY 22 MEMBER"/>
    <property type="match status" value="1"/>
</dbReference>
<comment type="subcellular location">
    <subcellularLocation>
        <location evidence="1">Membrane</location>
        <topology evidence="1">Multi-pass membrane protein</topology>
    </subcellularLocation>
</comment>
<gene>
    <name evidence="7" type="ORF">ElyMa_003736800</name>
</gene>
<keyword evidence="4 5" id="KW-0472">Membrane</keyword>
<dbReference type="PROSITE" id="PS50850">
    <property type="entry name" value="MFS"/>
    <property type="match status" value="1"/>
</dbReference>
<sequence>MDDCEQELKPTAGNQNEVSAQVDDVLRTLNPRGRYQALHVLVLLLSTPAAGLQLFSNVFTAKAVPHHCASPPAGSNVSDVFGYTGNFTVIQEECRLVLKDNSSVLDSTTCVYGNEYKLPEDASVVSQFDLVCEMDWLARLSQTCVILGQGIGAALTTFLSDRLGRKTVVVTSNFGLLVFGIGAAYAPNIFVFIGLKFLIGACQQGVVSVTTPYFLEFFPTEHRAIQAWLCGGTWGFGVILLSPVAFIFKTMAVSDNFTHHALINLSNMLGTNNVNKTSRDSLSND</sequence>
<evidence type="ECO:0000256" key="1">
    <source>
        <dbReference type="ARBA" id="ARBA00004141"/>
    </source>
</evidence>
<evidence type="ECO:0000256" key="2">
    <source>
        <dbReference type="ARBA" id="ARBA00022692"/>
    </source>
</evidence>
<dbReference type="AlphaFoldDB" id="A0AAV4F6K2"/>
<feature type="transmembrane region" description="Helical" evidence="5">
    <location>
        <begin position="227"/>
        <end position="248"/>
    </location>
</feature>
<accession>A0AAV4F6K2</accession>
<organism evidence="7 8">
    <name type="scientific">Elysia marginata</name>
    <dbReference type="NCBI Taxonomy" id="1093978"/>
    <lineage>
        <taxon>Eukaryota</taxon>
        <taxon>Metazoa</taxon>
        <taxon>Spiralia</taxon>
        <taxon>Lophotrochozoa</taxon>
        <taxon>Mollusca</taxon>
        <taxon>Gastropoda</taxon>
        <taxon>Heterobranchia</taxon>
        <taxon>Euthyneura</taxon>
        <taxon>Panpulmonata</taxon>
        <taxon>Sacoglossa</taxon>
        <taxon>Placobranchoidea</taxon>
        <taxon>Plakobranchidae</taxon>
        <taxon>Elysia</taxon>
    </lineage>
</organism>
<keyword evidence="8" id="KW-1185">Reference proteome</keyword>
<keyword evidence="2 5" id="KW-0812">Transmembrane</keyword>
<proteinExistence type="predicted"/>
<dbReference type="GO" id="GO:0022857">
    <property type="term" value="F:transmembrane transporter activity"/>
    <property type="evidence" value="ECO:0007669"/>
    <property type="project" value="InterPro"/>
</dbReference>
<dbReference type="Gene3D" id="1.20.1250.20">
    <property type="entry name" value="MFS general substrate transporter like domains"/>
    <property type="match status" value="1"/>
</dbReference>
<dbReference type="Proteomes" id="UP000762676">
    <property type="component" value="Unassembled WGS sequence"/>
</dbReference>
<dbReference type="InterPro" id="IPR020846">
    <property type="entry name" value="MFS_dom"/>
</dbReference>
<feature type="transmembrane region" description="Helical" evidence="5">
    <location>
        <begin position="37"/>
        <end position="55"/>
    </location>
</feature>
<evidence type="ECO:0000256" key="4">
    <source>
        <dbReference type="ARBA" id="ARBA00023136"/>
    </source>
</evidence>
<feature type="domain" description="Major facilitator superfamily (MFS) profile" evidence="6">
    <location>
        <begin position="87"/>
        <end position="285"/>
    </location>
</feature>
<dbReference type="Pfam" id="PF07690">
    <property type="entry name" value="MFS_1"/>
    <property type="match status" value="1"/>
</dbReference>
<reference evidence="7 8" key="1">
    <citation type="journal article" date="2021" name="Elife">
        <title>Chloroplast acquisition without the gene transfer in kleptoplastic sea slugs, Plakobranchus ocellatus.</title>
        <authorList>
            <person name="Maeda T."/>
            <person name="Takahashi S."/>
            <person name="Yoshida T."/>
            <person name="Shimamura S."/>
            <person name="Takaki Y."/>
            <person name="Nagai Y."/>
            <person name="Toyoda A."/>
            <person name="Suzuki Y."/>
            <person name="Arimoto A."/>
            <person name="Ishii H."/>
            <person name="Satoh N."/>
            <person name="Nishiyama T."/>
            <person name="Hasebe M."/>
            <person name="Maruyama T."/>
            <person name="Minagawa J."/>
            <person name="Obokata J."/>
            <person name="Shigenobu S."/>
        </authorList>
    </citation>
    <scope>NUCLEOTIDE SEQUENCE [LARGE SCALE GENOMIC DNA]</scope>
</reference>
<dbReference type="InterPro" id="IPR036259">
    <property type="entry name" value="MFS_trans_sf"/>
</dbReference>
<protein>
    <submittedName>
        <fullName evidence="7">Solute carrier family 22 member 8</fullName>
    </submittedName>
</protein>
<name>A0AAV4F6K2_9GAST</name>
<evidence type="ECO:0000313" key="8">
    <source>
        <dbReference type="Proteomes" id="UP000762676"/>
    </source>
</evidence>
<evidence type="ECO:0000313" key="7">
    <source>
        <dbReference type="EMBL" id="GFR68640.1"/>
    </source>
</evidence>
<dbReference type="InterPro" id="IPR011701">
    <property type="entry name" value="MFS"/>
</dbReference>
<evidence type="ECO:0000256" key="5">
    <source>
        <dbReference type="SAM" id="Phobius"/>
    </source>
</evidence>
<dbReference type="EMBL" id="BMAT01007661">
    <property type="protein sequence ID" value="GFR68640.1"/>
    <property type="molecule type" value="Genomic_DNA"/>
</dbReference>
<dbReference type="SUPFAM" id="SSF103473">
    <property type="entry name" value="MFS general substrate transporter"/>
    <property type="match status" value="1"/>
</dbReference>
<feature type="transmembrane region" description="Helical" evidence="5">
    <location>
        <begin position="167"/>
        <end position="186"/>
    </location>
</feature>
<dbReference type="GO" id="GO:0016020">
    <property type="term" value="C:membrane"/>
    <property type="evidence" value="ECO:0007669"/>
    <property type="project" value="UniProtKB-SubCell"/>
</dbReference>
<keyword evidence="3 5" id="KW-1133">Transmembrane helix</keyword>